<evidence type="ECO:0000256" key="1">
    <source>
        <dbReference type="ARBA" id="ARBA00004141"/>
    </source>
</evidence>
<keyword evidence="2" id="KW-0813">Transport</keyword>
<feature type="compositionally biased region" description="Polar residues" evidence="6">
    <location>
        <begin position="154"/>
        <end position="163"/>
    </location>
</feature>
<dbReference type="GO" id="GO:0016020">
    <property type="term" value="C:membrane"/>
    <property type="evidence" value="ECO:0007669"/>
    <property type="project" value="UniProtKB-SubCell"/>
</dbReference>
<feature type="region of interest" description="Disordered" evidence="6">
    <location>
        <begin position="151"/>
        <end position="178"/>
    </location>
</feature>
<dbReference type="GO" id="GO:0035673">
    <property type="term" value="F:oligopeptide transmembrane transporter activity"/>
    <property type="evidence" value="ECO:0007669"/>
    <property type="project" value="InterPro"/>
</dbReference>
<feature type="transmembrane region" description="Helical" evidence="7">
    <location>
        <begin position="69"/>
        <end position="95"/>
    </location>
</feature>
<feature type="transmembrane region" description="Helical" evidence="7">
    <location>
        <begin position="475"/>
        <end position="494"/>
    </location>
</feature>
<gene>
    <name evidence="8" type="ORF">Q0N40_00990</name>
</gene>
<proteinExistence type="predicted"/>
<dbReference type="InterPro" id="IPR004814">
    <property type="entry name" value="Oligopep_transpt"/>
</dbReference>
<feature type="transmembrane region" description="Helical" evidence="7">
    <location>
        <begin position="290"/>
        <end position="311"/>
    </location>
</feature>
<feature type="transmembrane region" description="Helical" evidence="7">
    <location>
        <begin position="12"/>
        <end position="34"/>
    </location>
</feature>
<feature type="transmembrane region" description="Helical" evidence="7">
    <location>
        <begin position="649"/>
        <end position="670"/>
    </location>
</feature>
<accession>A0AAU0Q1G5</accession>
<dbReference type="AlphaFoldDB" id="A0AAU0Q1G5"/>
<feature type="compositionally biased region" description="Low complexity" evidence="6">
    <location>
        <begin position="164"/>
        <end position="178"/>
    </location>
</feature>
<dbReference type="NCBIfam" id="TIGR00733">
    <property type="entry name" value="OPT family oligopeptide transporter"/>
    <property type="match status" value="1"/>
</dbReference>
<name>A0AAU0Q1G5_9CORY</name>
<evidence type="ECO:0000256" key="4">
    <source>
        <dbReference type="ARBA" id="ARBA00022989"/>
    </source>
</evidence>
<keyword evidence="9" id="KW-1185">Reference proteome</keyword>
<evidence type="ECO:0000256" key="2">
    <source>
        <dbReference type="ARBA" id="ARBA00022448"/>
    </source>
</evidence>
<evidence type="ECO:0000313" key="9">
    <source>
        <dbReference type="Proteomes" id="UP001174314"/>
    </source>
</evidence>
<dbReference type="PANTHER" id="PTHR31645">
    <property type="entry name" value="OLIGOPEPTIDE TRANSPORTER YGL114W-RELATED"/>
    <property type="match status" value="1"/>
</dbReference>
<feature type="transmembrane region" description="Helical" evidence="7">
    <location>
        <begin position="101"/>
        <end position="120"/>
    </location>
</feature>
<feature type="transmembrane region" description="Helical" evidence="7">
    <location>
        <begin position="437"/>
        <end position="455"/>
    </location>
</feature>
<keyword evidence="3 7" id="KW-0812">Transmembrane</keyword>
<dbReference type="NCBIfam" id="TIGR00728">
    <property type="entry name" value="OPT_sfam"/>
    <property type="match status" value="1"/>
</dbReference>
<protein>
    <submittedName>
        <fullName evidence="8">Oligopeptide transporter, OPT family</fullName>
    </submittedName>
</protein>
<dbReference type="Proteomes" id="UP001174314">
    <property type="component" value="Chromosome"/>
</dbReference>
<feature type="transmembrane region" description="Helical" evidence="7">
    <location>
        <begin position="406"/>
        <end position="425"/>
    </location>
</feature>
<evidence type="ECO:0000256" key="3">
    <source>
        <dbReference type="ARBA" id="ARBA00022692"/>
    </source>
</evidence>
<reference evidence="8 9" key="1">
    <citation type="submission" date="2023-10" db="EMBL/GenBank/DDBJ databases">
        <title>complete genome sequence of Corynebacterium pseudokroppenstedtii P15-C1.</title>
        <authorList>
            <person name="Bruggemann H."/>
            <person name="Poehlein A."/>
        </authorList>
    </citation>
    <scope>NUCLEOTIDE SEQUENCE [LARGE SCALE GENOMIC DNA]</scope>
    <source>
        <strain evidence="8 9">P15_C1</strain>
    </source>
</reference>
<sequence length="684" mass="70407">MALQRATSTREFTLRTVILGGLITLVFTAANVYLGLKVGLTFATSIPAAVISMAILRNFKDHTIAENNIVQTIASAAGTLSAIIFVLPGLVMIGWWSGFPYWETAALCAIGGILGVMYSIPLRRALVTHSDLPYPEGVAAAEVLKVGDTHARNSDSNAKSPSAPSSTDVSGPTSSSTVDENRMGLRMIILGGLASGGYALLAALKAVASEISAAFRVGSGGTMIGGSLSLALIGVGHLVGLSVGFAMVVGLIISYGVLLPLRTAGHIPSGTGASGLESIVSDSFSSDVRFIGAGTMAVAAVWTLIKIIGPITKGMKDSLLSSKARHSGKKVDITEQDIPFPVVAGVTVFSMIPIGLLLWLFVKDTSIAHHTAGLIGISIIYILLVGLVVASICGYMAGLIGASNSPISGVGIIVVISAALLIKVAMGSESSSHSDVLIAYTLFTSAVVFGVATISNDNLQDLKTGQLVGATPWKQQVALVVGVLFGSAIIPPVLQLMMSGFGFAGAPGAGDDALAAPQAALLSSVAQGIFGNSLDWSLIGLGAVIGVIVVIVNEIVSTTSHGKYSLPGLAVGMGMYLPSSLTVIIPIGALIGYFYNRWAKKQRNPELARRLGVLLATGLIVGESLFGVLNAGIIAAAGNSDVLAIVPDGWETGATICGVILFVVCIGYAYHYSRTLMRRSSTRK</sequence>
<dbReference type="EMBL" id="CP137757">
    <property type="protein sequence ID" value="WPF25955.1"/>
    <property type="molecule type" value="Genomic_DNA"/>
</dbReference>
<dbReference type="Pfam" id="PF03169">
    <property type="entry name" value="OPT"/>
    <property type="match status" value="1"/>
</dbReference>
<comment type="subcellular location">
    <subcellularLocation>
        <location evidence="1">Membrane</location>
        <topology evidence="1">Multi-pass membrane protein</topology>
    </subcellularLocation>
</comment>
<feature type="transmembrane region" description="Helical" evidence="7">
    <location>
        <begin position="374"/>
        <end position="400"/>
    </location>
</feature>
<keyword evidence="4 7" id="KW-1133">Transmembrane helix</keyword>
<evidence type="ECO:0000256" key="6">
    <source>
        <dbReference type="SAM" id="MobiDB-lite"/>
    </source>
</evidence>
<dbReference type="RefSeq" id="WP_204088610.1">
    <property type="nucleotide sequence ID" value="NZ_CP137757.1"/>
</dbReference>
<feature type="transmembrane region" description="Helical" evidence="7">
    <location>
        <begin position="187"/>
        <end position="208"/>
    </location>
</feature>
<feature type="transmembrane region" description="Helical" evidence="7">
    <location>
        <begin position="536"/>
        <end position="556"/>
    </location>
</feature>
<evidence type="ECO:0000313" key="8">
    <source>
        <dbReference type="EMBL" id="WPF25955.1"/>
    </source>
</evidence>
<keyword evidence="5 7" id="KW-0472">Membrane</keyword>
<dbReference type="PANTHER" id="PTHR31645:SF0">
    <property type="entry name" value="OLIGOPEPTIDE TRANSPORTER YGL114W-RELATED"/>
    <property type="match status" value="1"/>
</dbReference>
<dbReference type="InterPro" id="IPR004813">
    <property type="entry name" value="OPT"/>
</dbReference>
<dbReference type="KEGG" id="cpsk:Q0N40_00990"/>
<dbReference type="InterPro" id="IPR045035">
    <property type="entry name" value="YSL-like"/>
</dbReference>
<feature type="transmembrane region" description="Helical" evidence="7">
    <location>
        <begin position="228"/>
        <end position="253"/>
    </location>
</feature>
<feature type="transmembrane region" description="Helical" evidence="7">
    <location>
        <begin position="576"/>
        <end position="595"/>
    </location>
</feature>
<feature type="transmembrane region" description="Helical" evidence="7">
    <location>
        <begin position="607"/>
        <end position="637"/>
    </location>
</feature>
<organism evidence="8 9">
    <name type="scientific">Corynebacterium pseudokroppenstedtii</name>
    <dbReference type="NCBI Taxonomy" id="2804917"/>
    <lineage>
        <taxon>Bacteria</taxon>
        <taxon>Bacillati</taxon>
        <taxon>Actinomycetota</taxon>
        <taxon>Actinomycetes</taxon>
        <taxon>Mycobacteriales</taxon>
        <taxon>Corynebacteriaceae</taxon>
        <taxon>Corynebacterium</taxon>
    </lineage>
</organism>
<evidence type="ECO:0000256" key="5">
    <source>
        <dbReference type="ARBA" id="ARBA00023136"/>
    </source>
</evidence>
<feature type="transmembrane region" description="Helical" evidence="7">
    <location>
        <begin position="338"/>
        <end position="362"/>
    </location>
</feature>
<feature type="transmembrane region" description="Helical" evidence="7">
    <location>
        <begin position="40"/>
        <end position="57"/>
    </location>
</feature>
<evidence type="ECO:0000256" key="7">
    <source>
        <dbReference type="SAM" id="Phobius"/>
    </source>
</evidence>